<protein>
    <submittedName>
        <fullName evidence="1">Uncharacterized protein</fullName>
    </submittedName>
</protein>
<dbReference type="EMBL" id="AUWU02000002">
    <property type="protein sequence ID" value="KAH0576305.1"/>
    <property type="molecule type" value="Genomic_DNA"/>
</dbReference>
<sequence length="148" mass="18387">MKHSFFTQHKLPLLSKNVLFKNIQRPDYQFKVLSPYLLERENDFQKHEYEKVQLENRLIQKRTLQEVRRCEQNPLYGFPQEPSYKSLSEYYLVNNNFKKDWVQFKFDNNFFYKFLWQTFLRLKKEILMQDNLKLNKKSKNRIIMTMSD</sequence>
<accession>A0A9P8S0U8</accession>
<evidence type="ECO:0000313" key="2">
    <source>
        <dbReference type="Proteomes" id="UP000018208"/>
    </source>
</evidence>
<evidence type="ECO:0000313" key="1">
    <source>
        <dbReference type="EMBL" id="KAH0576305.1"/>
    </source>
</evidence>
<name>A0A9P8S0U8_9EUKA</name>
<gene>
    <name evidence="1" type="ORF">SS50377_21868</name>
</gene>
<dbReference type="Proteomes" id="UP000018208">
    <property type="component" value="Unassembled WGS sequence"/>
</dbReference>
<dbReference type="GeneID" id="94295891"/>
<dbReference type="AlphaFoldDB" id="A0A9P8S0U8"/>
<keyword evidence="2" id="KW-1185">Reference proteome</keyword>
<dbReference type="RefSeq" id="XP_067767078.1">
    <property type="nucleotide sequence ID" value="XM_067905761.1"/>
</dbReference>
<proteinExistence type="predicted"/>
<organism evidence="1 2">
    <name type="scientific">Spironucleus salmonicida</name>
    <dbReference type="NCBI Taxonomy" id="348837"/>
    <lineage>
        <taxon>Eukaryota</taxon>
        <taxon>Metamonada</taxon>
        <taxon>Diplomonadida</taxon>
        <taxon>Hexamitidae</taxon>
        <taxon>Hexamitinae</taxon>
        <taxon>Spironucleus</taxon>
    </lineage>
</organism>
<comment type="caution">
    <text evidence="1">The sequence shown here is derived from an EMBL/GenBank/DDBJ whole genome shotgun (WGS) entry which is preliminary data.</text>
</comment>
<dbReference type="KEGG" id="ssao:94295891"/>
<reference evidence="1 2" key="1">
    <citation type="journal article" date="2014" name="PLoS Genet.">
        <title>The Genome of Spironucleus salmonicida Highlights a Fish Pathogen Adapted to Fluctuating Environments.</title>
        <authorList>
            <person name="Xu F."/>
            <person name="Jerlstrom-Hultqvist J."/>
            <person name="Einarsson E."/>
            <person name="Astvaldsson A."/>
            <person name="Svard S.G."/>
            <person name="Andersson J.O."/>
        </authorList>
    </citation>
    <scope>NUCLEOTIDE SEQUENCE [LARGE SCALE GENOMIC DNA]</scope>
    <source>
        <strain evidence="1 2">ATCC 50377</strain>
    </source>
</reference>